<keyword evidence="14" id="KW-1185">Reference proteome</keyword>
<dbReference type="InterPro" id="IPR033900">
    <property type="entry name" value="Gram_neg_porin_domain"/>
</dbReference>
<evidence type="ECO:0000256" key="11">
    <source>
        <dbReference type="SAM" id="SignalP"/>
    </source>
</evidence>
<evidence type="ECO:0000256" key="4">
    <source>
        <dbReference type="ARBA" id="ARBA00022452"/>
    </source>
</evidence>
<evidence type="ECO:0000256" key="2">
    <source>
        <dbReference type="ARBA" id="ARBA00011233"/>
    </source>
</evidence>
<evidence type="ECO:0000313" key="14">
    <source>
        <dbReference type="Proteomes" id="UP000515240"/>
    </source>
</evidence>
<dbReference type="Pfam" id="PF13609">
    <property type="entry name" value="Porin_4"/>
    <property type="match status" value="1"/>
</dbReference>
<evidence type="ECO:0000313" key="13">
    <source>
        <dbReference type="EMBL" id="QMV72503.1"/>
    </source>
</evidence>
<evidence type="ECO:0000256" key="5">
    <source>
        <dbReference type="ARBA" id="ARBA00022692"/>
    </source>
</evidence>
<evidence type="ECO:0000256" key="8">
    <source>
        <dbReference type="ARBA" id="ARBA00023114"/>
    </source>
</evidence>
<dbReference type="EMBL" id="CP058554">
    <property type="protein sequence ID" value="QMV72503.1"/>
    <property type="molecule type" value="Genomic_DNA"/>
</dbReference>
<dbReference type="InterPro" id="IPR023614">
    <property type="entry name" value="Porin_dom_sf"/>
</dbReference>
<dbReference type="KEGG" id="cpis:HS961_06440"/>
<protein>
    <submittedName>
        <fullName evidence="13">Porin</fullName>
    </submittedName>
</protein>
<dbReference type="Gene3D" id="2.40.160.10">
    <property type="entry name" value="Porin"/>
    <property type="match status" value="1"/>
</dbReference>
<dbReference type="RefSeq" id="WP_021025741.1">
    <property type="nucleotide sequence ID" value="NZ_CP058554.1"/>
</dbReference>
<gene>
    <name evidence="13" type="ORF">HS961_06440</name>
</gene>
<comment type="subunit">
    <text evidence="2">Homotrimer.</text>
</comment>
<dbReference type="CDD" id="cd00342">
    <property type="entry name" value="gram_neg_porins"/>
    <property type="match status" value="1"/>
</dbReference>
<evidence type="ECO:0000256" key="3">
    <source>
        <dbReference type="ARBA" id="ARBA00022448"/>
    </source>
</evidence>
<dbReference type="GO" id="GO:0006811">
    <property type="term" value="P:monoatomic ion transport"/>
    <property type="evidence" value="ECO:0007669"/>
    <property type="project" value="UniProtKB-KW"/>
</dbReference>
<evidence type="ECO:0000256" key="9">
    <source>
        <dbReference type="ARBA" id="ARBA00023136"/>
    </source>
</evidence>
<accession>A0A7G5EES8</accession>
<comment type="subcellular location">
    <subcellularLocation>
        <location evidence="1">Cell outer membrane</location>
        <topology evidence="1">Multi-pass membrane protein</topology>
    </subcellularLocation>
</comment>
<dbReference type="GO" id="GO:0009279">
    <property type="term" value="C:cell outer membrane"/>
    <property type="evidence" value="ECO:0007669"/>
    <property type="project" value="UniProtKB-SubCell"/>
</dbReference>
<evidence type="ECO:0000256" key="6">
    <source>
        <dbReference type="ARBA" id="ARBA00022729"/>
    </source>
</evidence>
<sequence length="351" mass="35925">MKKSLVALAVLAASGAAMAQSSVTLFGIVDAGVTYAKTSGGESNYGLTNSGNATSRLGFRGVEDLGGGLKAGFWLEGAIQNDSGTASGGGAAGPGFEFKRRSTVSLMGNFGEVRLGRELTAAYNTVSGYDVFGQVGIGQNFSFGNGTYGFGDPVRVGNMVSYYTPNMSGFTAGVNYGFGETAGDSSAKRYIGVSAGYNNGPLSAGIAYDQQNDPTASFEKAQGLGLGAAYNFGAFKLSGLIRQVQSTPVGGGSKAKFQSAGLGATAAVGAAGEARLAYNYYDNKEIEGKAHQLSLGYVHNLSKRTALYGTYAFLKNQKSETMSLSANGLGIDPAGAGKNQNAITVGVRHAF</sequence>
<keyword evidence="9" id="KW-0472">Membrane</keyword>
<keyword evidence="3" id="KW-0813">Transport</keyword>
<dbReference type="AlphaFoldDB" id="A0A7G5EES8"/>
<evidence type="ECO:0000256" key="10">
    <source>
        <dbReference type="ARBA" id="ARBA00023237"/>
    </source>
</evidence>
<dbReference type="PANTHER" id="PTHR34501">
    <property type="entry name" value="PROTEIN YDDL-RELATED"/>
    <property type="match status" value="1"/>
</dbReference>
<keyword evidence="8" id="KW-0626">Porin</keyword>
<feature type="chain" id="PRO_5028977260" evidence="11">
    <location>
        <begin position="20"/>
        <end position="351"/>
    </location>
</feature>
<dbReference type="GO" id="GO:0015288">
    <property type="term" value="F:porin activity"/>
    <property type="evidence" value="ECO:0007669"/>
    <property type="project" value="UniProtKB-KW"/>
</dbReference>
<feature type="signal peptide" evidence="11">
    <location>
        <begin position="1"/>
        <end position="19"/>
    </location>
</feature>
<dbReference type="SUPFAM" id="SSF56935">
    <property type="entry name" value="Porins"/>
    <property type="match status" value="1"/>
</dbReference>
<dbReference type="InterPro" id="IPR050298">
    <property type="entry name" value="Gram-neg_bact_OMP"/>
</dbReference>
<keyword evidence="4" id="KW-1134">Transmembrane beta strand</keyword>
<organism evidence="13 14">
    <name type="scientific">Comamonas piscis</name>
    <dbReference type="NCBI Taxonomy" id="1562974"/>
    <lineage>
        <taxon>Bacteria</taxon>
        <taxon>Pseudomonadati</taxon>
        <taxon>Pseudomonadota</taxon>
        <taxon>Betaproteobacteria</taxon>
        <taxon>Burkholderiales</taxon>
        <taxon>Comamonadaceae</taxon>
        <taxon>Comamonas</taxon>
    </lineage>
</organism>
<keyword evidence="6 11" id="KW-0732">Signal</keyword>
<dbReference type="GO" id="GO:0046930">
    <property type="term" value="C:pore complex"/>
    <property type="evidence" value="ECO:0007669"/>
    <property type="project" value="UniProtKB-KW"/>
</dbReference>
<keyword evidence="7" id="KW-0406">Ion transport</keyword>
<dbReference type="Proteomes" id="UP000515240">
    <property type="component" value="Chromosome"/>
</dbReference>
<dbReference type="PANTHER" id="PTHR34501:SF9">
    <property type="entry name" value="MAJOR OUTER MEMBRANE PROTEIN P.IA"/>
    <property type="match status" value="1"/>
</dbReference>
<keyword evidence="5" id="KW-0812">Transmembrane</keyword>
<evidence type="ECO:0000259" key="12">
    <source>
        <dbReference type="Pfam" id="PF13609"/>
    </source>
</evidence>
<reference evidence="13 14" key="1">
    <citation type="journal article" date="2020" name="G3 (Bethesda)">
        <title>CeMbio - The Caenorhabditis elegans Microbiome Resource.</title>
        <authorList>
            <person name="Dirksen P."/>
            <person name="Assie A."/>
            <person name="Zimmermann J."/>
            <person name="Zhang F."/>
            <person name="Tietje A.M."/>
            <person name="Marsh S.A."/>
            <person name="Felix M.A."/>
            <person name="Shapira M."/>
            <person name="Kaleta C."/>
            <person name="Schulenburg H."/>
            <person name="Samuel B."/>
        </authorList>
    </citation>
    <scope>NUCLEOTIDE SEQUENCE [LARGE SCALE GENOMIC DNA]</scope>
    <source>
        <strain evidence="13 14">BIGb0172</strain>
    </source>
</reference>
<proteinExistence type="predicted"/>
<evidence type="ECO:0000256" key="7">
    <source>
        <dbReference type="ARBA" id="ARBA00023065"/>
    </source>
</evidence>
<evidence type="ECO:0000256" key="1">
    <source>
        <dbReference type="ARBA" id="ARBA00004571"/>
    </source>
</evidence>
<feature type="domain" description="Porin" evidence="12">
    <location>
        <begin position="7"/>
        <end position="318"/>
    </location>
</feature>
<keyword evidence="10" id="KW-0998">Cell outer membrane</keyword>
<name>A0A7G5EES8_9BURK</name>